<evidence type="ECO:0000313" key="4">
    <source>
        <dbReference type="Proteomes" id="UP000664369"/>
    </source>
</evidence>
<organism evidence="3 4">
    <name type="scientific">Hymenobacter negativus</name>
    <dbReference type="NCBI Taxonomy" id="2795026"/>
    <lineage>
        <taxon>Bacteria</taxon>
        <taxon>Pseudomonadati</taxon>
        <taxon>Bacteroidota</taxon>
        <taxon>Cytophagia</taxon>
        <taxon>Cytophagales</taxon>
        <taxon>Hymenobacteraceae</taxon>
        <taxon>Hymenobacter</taxon>
    </lineage>
</organism>
<dbReference type="Pfam" id="PF22252">
    <property type="entry name" value="PNGase_F-II_N"/>
    <property type="match status" value="1"/>
</dbReference>
<name>A0ABS3Q9R8_9BACT</name>
<evidence type="ECO:0000256" key="2">
    <source>
        <dbReference type="SAM" id="SignalP"/>
    </source>
</evidence>
<dbReference type="Proteomes" id="UP000664369">
    <property type="component" value="Unassembled WGS sequence"/>
</dbReference>
<dbReference type="EMBL" id="JAGETZ010000001">
    <property type="protein sequence ID" value="MBO2007992.1"/>
    <property type="molecule type" value="Genomic_DNA"/>
</dbReference>
<feature type="region of interest" description="Disordered" evidence="1">
    <location>
        <begin position="84"/>
        <end position="104"/>
    </location>
</feature>
<feature type="compositionally biased region" description="Low complexity" evidence="1">
    <location>
        <begin position="87"/>
        <end position="96"/>
    </location>
</feature>
<comment type="caution">
    <text evidence="3">The sequence shown here is derived from an EMBL/GenBank/DDBJ whole genome shotgun (WGS) entry which is preliminary data.</text>
</comment>
<gene>
    <name evidence="3" type="ORF">J4E00_02955</name>
</gene>
<dbReference type="RefSeq" id="WP_208173513.1">
    <property type="nucleotide sequence ID" value="NZ_JAGETZ010000001.1"/>
</dbReference>
<feature type="chain" id="PRO_5045520587" evidence="2">
    <location>
        <begin position="25"/>
        <end position="261"/>
    </location>
</feature>
<sequence length="261" mass="28456">MKNAAPILALTAALGLLLGGAATAQTTGHIQYEVTKLIDPNDIRVVVNGQVVKPGSPDFPTDIPMSRTIGLSLTFAGSYAREERESSAISTTTTSTNGAPGVPQTTVIKRPFEETTYLDLAGRATTTVLTLKDPTPTAYRSDKPFAPVAGWKLSPQTKKIAGYLCHKATVLLNKETYTVWYTTDLPFTYSPKRELVPEHGVVLALESEREQYQATKIDTKAVPEAEVRPAQTAQAVTPEELKDLREKALADFRQQLIQNEK</sequence>
<accession>A0ABS3Q9R8</accession>
<dbReference type="NCBIfam" id="TIGR01200">
    <property type="entry name" value="GLPGLI"/>
    <property type="match status" value="1"/>
</dbReference>
<proteinExistence type="predicted"/>
<evidence type="ECO:0000256" key="1">
    <source>
        <dbReference type="SAM" id="MobiDB-lite"/>
    </source>
</evidence>
<feature type="signal peptide" evidence="2">
    <location>
        <begin position="1"/>
        <end position="24"/>
    </location>
</feature>
<dbReference type="InterPro" id="IPR005901">
    <property type="entry name" value="GLPGLI"/>
</dbReference>
<keyword evidence="2" id="KW-0732">Signal</keyword>
<reference evidence="3 4" key="1">
    <citation type="submission" date="2021-03" db="EMBL/GenBank/DDBJ databases">
        <authorList>
            <person name="Kim M.K."/>
        </authorList>
    </citation>
    <scope>NUCLEOTIDE SEQUENCE [LARGE SCALE GENOMIC DNA]</scope>
    <source>
        <strain evidence="3 4">BT442</strain>
    </source>
</reference>
<keyword evidence="4" id="KW-1185">Reference proteome</keyword>
<protein>
    <submittedName>
        <fullName evidence="3">GLPGLI family protein</fullName>
    </submittedName>
</protein>
<evidence type="ECO:0000313" key="3">
    <source>
        <dbReference type="EMBL" id="MBO2007992.1"/>
    </source>
</evidence>